<dbReference type="GO" id="GO:0005743">
    <property type="term" value="C:mitochondrial inner membrane"/>
    <property type="evidence" value="ECO:0007669"/>
    <property type="project" value="UniProtKB-SubCell"/>
</dbReference>
<organism evidence="10 11">
    <name type="scientific">Geodia barretti</name>
    <name type="common">Barrett's horny sponge</name>
    <dbReference type="NCBI Taxonomy" id="519541"/>
    <lineage>
        <taxon>Eukaryota</taxon>
        <taxon>Metazoa</taxon>
        <taxon>Porifera</taxon>
        <taxon>Demospongiae</taxon>
        <taxon>Heteroscleromorpha</taxon>
        <taxon>Tetractinellida</taxon>
        <taxon>Astrophorina</taxon>
        <taxon>Geodiidae</taxon>
        <taxon>Geodia</taxon>
    </lineage>
</organism>
<comment type="function">
    <text evidence="1">Plays a role in mitochondrial morphogenesis.</text>
</comment>
<dbReference type="PANTHER" id="PTHR15099:SF2">
    <property type="entry name" value="TRANSMEMBRANE PROTEIN 11, MITOCHONDRIAL"/>
    <property type="match status" value="1"/>
</dbReference>
<protein>
    <submittedName>
        <fullName evidence="10">Transmembrane protein 11-A, mitochondrial</fullName>
    </submittedName>
</protein>
<keyword evidence="11" id="KW-1185">Reference proteome</keyword>
<reference evidence="10" key="1">
    <citation type="submission" date="2023-03" db="EMBL/GenBank/DDBJ databases">
        <authorList>
            <person name="Steffen K."/>
            <person name="Cardenas P."/>
        </authorList>
    </citation>
    <scope>NUCLEOTIDE SEQUENCE</scope>
</reference>
<feature type="transmembrane region" description="Helical" evidence="9">
    <location>
        <begin position="93"/>
        <end position="113"/>
    </location>
</feature>
<evidence type="ECO:0000256" key="3">
    <source>
        <dbReference type="ARBA" id="ARBA00006060"/>
    </source>
</evidence>
<evidence type="ECO:0000256" key="1">
    <source>
        <dbReference type="ARBA" id="ARBA00002812"/>
    </source>
</evidence>
<dbReference type="PANTHER" id="PTHR15099">
    <property type="entry name" value="PROTEIN PM1"/>
    <property type="match status" value="1"/>
</dbReference>
<keyword evidence="6 9" id="KW-1133">Transmembrane helix</keyword>
<dbReference type="Pfam" id="PF14972">
    <property type="entry name" value="Mito_morph_reg"/>
    <property type="match status" value="1"/>
</dbReference>
<evidence type="ECO:0000256" key="2">
    <source>
        <dbReference type="ARBA" id="ARBA00004448"/>
    </source>
</evidence>
<comment type="caution">
    <text evidence="10">The sequence shown here is derived from an EMBL/GenBank/DDBJ whole genome shotgun (WGS) entry which is preliminary data.</text>
</comment>
<dbReference type="InterPro" id="IPR026120">
    <property type="entry name" value="TMEM11"/>
</dbReference>
<keyword evidence="5" id="KW-0999">Mitochondrion inner membrane</keyword>
<name>A0AA35TE40_GEOBA</name>
<dbReference type="GO" id="GO:0007007">
    <property type="term" value="P:inner mitochondrial membrane organization"/>
    <property type="evidence" value="ECO:0007669"/>
    <property type="project" value="TreeGrafter"/>
</dbReference>
<evidence type="ECO:0000313" key="10">
    <source>
        <dbReference type="EMBL" id="CAI8045487.1"/>
    </source>
</evidence>
<evidence type="ECO:0000256" key="7">
    <source>
        <dbReference type="ARBA" id="ARBA00023128"/>
    </source>
</evidence>
<dbReference type="Proteomes" id="UP001174909">
    <property type="component" value="Unassembled WGS sequence"/>
</dbReference>
<keyword evidence="8 9" id="KW-0472">Membrane</keyword>
<dbReference type="EMBL" id="CASHTH010003476">
    <property type="protein sequence ID" value="CAI8045487.1"/>
    <property type="molecule type" value="Genomic_DNA"/>
</dbReference>
<sequence length="184" mass="20557">MAGTPSASGQKKPQYYSKSEFCVVREESGGREAAKCQLERALEKQYKVVIIEAPWQGDHAIRWIRFGNSLHKTAVISCLGGLVLVPLLPNRLFGYVCLPLGLAGVGCAALYAVSWQFDPCCKYQVDREGRELTHIASHELHSASPVVLIFRNDKYRKRLHNVLALAMCAVLGWRLYSLLHSQSQ</sequence>
<evidence type="ECO:0000256" key="5">
    <source>
        <dbReference type="ARBA" id="ARBA00022792"/>
    </source>
</evidence>
<keyword evidence="4 9" id="KW-0812">Transmembrane</keyword>
<gene>
    <name evidence="10" type="ORF">GBAR_LOCUS25167</name>
</gene>
<dbReference type="AlphaFoldDB" id="A0AA35TE40"/>
<evidence type="ECO:0000256" key="6">
    <source>
        <dbReference type="ARBA" id="ARBA00022989"/>
    </source>
</evidence>
<accession>A0AA35TE40</accession>
<comment type="similarity">
    <text evidence="3">Belongs to the TMEM11 family.</text>
</comment>
<evidence type="ECO:0000256" key="4">
    <source>
        <dbReference type="ARBA" id="ARBA00022692"/>
    </source>
</evidence>
<feature type="transmembrane region" description="Helical" evidence="9">
    <location>
        <begin position="159"/>
        <end position="176"/>
    </location>
</feature>
<feature type="transmembrane region" description="Helical" evidence="9">
    <location>
        <begin position="69"/>
        <end position="87"/>
    </location>
</feature>
<evidence type="ECO:0000256" key="8">
    <source>
        <dbReference type="ARBA" id="ARBA00023136"/>
    </source>
</evidence>
<comment type="subcellular location">
    <subcellularLocation>
        <location evidence="2">Mitochondrion inner membrane</location>
        <topology evidence="2">Multi-pass membrane protein</topology>
    </subcellularLocation>
</comment>
<evidence type="ECO:0000256" key="9">
    <source>
        <dbReference type="SAM" id="Phobius"/>
    </source>
</evidence>
<keyword evidence="7" id="KW-0496">Mitochondrion</keyword>
<evidence type="ECO:0000313" key="11">
    <source>
        <dbReference type="Proteomes" id="UP001174909"/>
    </source>
</evidence>
<proteinExistence type="inferred from homology"/>